<name>A0AAD6TK91_9AGAR</name>
<evidence type="ECO:0000313" key="2">
    <source>
        <dbReference type="EMBL" id="KAJ7064416.1"/>
    </source>
</evidence>
<dbReference type="Proteomes" id="UP001222325">
    <property type="component" value="Unassembled WGS sequence"/>
</dbReference>
<protein>
    <submittedName>
        <fullName evidence="2">Uncharacterized protein</fullName>
    </submittedName>
</protein>
<dbReference type="AlphaFoldDB" id="A0AAD6TK91"/>
<feature type="region of interest" description="Disordered" evidence="1">
    <location>
        <begin position="25"/>
        <end position="99"/>
    </location>
</feature>
<sequence>MAPLVYYYPILLSSCAAVLRKLGDRRRRSPSHHYAPPRLMEISHSFDPPANATPASRRNQAPLVYASPAPAPTPNLSANSDVSRRYRAPPPSPPRSRLHIARACADSALGGRDTASRNMLSCIIKIPSFYISDALNTGTPRLKLSCGTLAIGRSDDPAPSLRPCPRSSTIASFCAHTSTARSLASSPVQGTPTVRSPPSRMHLHLLWRRRTPCRRINLPCLKIQLCLSERSKSIEGYIVDLCASLCRAPPVPFFLVKTRGSELGTHPKNLVSAFRPIPRTRLRTPPKGFIRFSFGYPVSPLSRRRTRELELLPANPVCSPVPLRV</sequence>
<comment type="caution">
    <text evidence="2">The sequence shown here is derived from an EMBL/GenBank/DDBJ whole genome shotgun (WGS) entry which is preliminary data.</text>
</comment>
<evidence type="ECO:0000256" key="1">
    <source>
        <dbReference type="SAM" id="MobiDB-lite"/>
    </source>
</evidence>
<proteinExistence type="predicted"/>
<accession>A0AAD6TK91</accession>
<gene>
    <name evidence="2" type="ORF">B0H15DRAFT_973788</name>
</gene>
<reference evidence="2" key="1">
    <citation type="submission" date="2023-03" db="EMBL/GenBank/DDBJ databases">
        <title>Massive genome expansion in bonnet fungi (Mycena s.s.) driven by repeated elements and novel gene families across ecological guilds.</title>
        <authorList>
            <consortium name="Lawrence Berkeley National Laboratory"/>
            <person name="Harder C.B."/>
            <person name="Miyauchi S."/>
            <person name="Viragh M."/>
            <person name="Kuo A."/>
            <person name="Thoen E."/>
            <person name="Andreopoulos B."/>
            <person name="Lu D."/>
            <person name="Skrede I."/>
            <person name="Drula E."/>
            <person name="Henrissat B."/>
            <person name="Morin E."/>
            <person name="Kohler A."/>
            <person name="Barry K."/>
            <person name="LaButti K."/>
            <person name="Morin E."/>
            <person name="Salamov A."/>
            <person name="Lipzen A."/>
            <person name="Mereny Z."/>
            <person name="Hegedus B."/>
            <person name="Baldrian P."/>
            <person name="Stursova M."/>
            <person name="Weitz H."/>
            <person name="Taylor A."/>
            <person name="Grigoriev I.V."/>
            <person name="Nagy L.G."/>
            <person name="Martin F."/>
            <person name="Kauserud H."/>
        </authorList>
    </citation>
    <scope>NUCLEOTIDE SEQUENCE</scope>
    <source>
        <strain evidence="2">CBHHK173m</strain>
    </source>
</reference>
<organism evidence="2 3">
    <name type="scientific">Mycena belliarum</name>
    <dbReference type="NCBI Taxonomy" id="1033014"/>
    <lineage>
        <taxon>Eukaryota</taxon>
        <taxon>Fungi</taxon>
        <taxon>Dikarya</taxon>
        <taxon>Basidiomycota</taxon>
        <taxon>Agaricomycotina</taxon>
        <taxon>Agaricomycetes</taxon>
        <taxon>Agaricomycetidae</taxon>
        <taxon>Agaricales</taxon>
        <taxon>Marasmiineae</taxon>
        <taxon>Mycenaceae</taxon>
        <taxon>Mycena</taxon>
    </lineage>
</organism>
<evidence type="ECO:0000313" key="3">
    <source>
        <dbReference type="Proteomes" id="UP001222325"/>
    </source>
</evidence>
<keyword evidence="3" id="KW-1185">Reference proteome</keyword>
<dbReference type="EMBL" id="JARJCN010000189">
    <property type="protein sequence ID" value="KAJ7064416.1"/>
    <property type="molecule type" value="Genomic_DNA"/>
</dbReference>